<gene>
    <name evidence="2" type="ORF">THAOC_11416</name>
</gene>
<dbReference type="OrthoDB" id="206948at2759"/>
<comment type="caution">
    <text evidence="2">The sequence shown here is derived from an EMBL/GenBank/DDBJ whole genome shotgun (WGS) entry which is preliminary data.</text>
</comment>
<dbReference type="PROSITE" id="PS50096">
    <property type="entry name" value="IQ"/>
    <property type="match status" value="1"/>
</dbReference>
<evidence type="ECO:0000313" key="2">
    <source>
        <dbReference type="EMBL" id="EJK67533.1"/>
    </source>
</evidence>
<protein>
    <recommendedName>
        <fullName evidence="4">WW domain-containing protein</fullName>
    </recommendedName>
</protein>
<dbReference type="eggNOG" id="ENOG502S95Y">
    <property type="taxonomic scope" value="Eukaryota"/>
</dbReference>
<name>K0SMJ1_THAOC</name>
<dbReference type="InterPro" id="IPR001202">
    <property type="entry name" value="WW_dom"/>
</dbReference>
<dbReference type="CDD" id="cd00201">
    <property type="entry name" value="WW"/>
    <property type="match status" value="1"/>
</dbReference>
<sequence length="1244" mass="143624">MLSVFVQDVQPLVDGAGAFNPLKRVDDSVLQIVARFVLHPGTDPSRLARFDGWVADLSSWLRGLVTRQLPGGGGGEEESGAVAKIFKELDADHVRFSAIQEQLTSRRAGTSDGGKENPGNRHSISVQTEPAAASPEPKAGTKDAILREILGTACEPDLLPLPLFVTVNVDEDSRVVTVNGDFDQVKCLQSGDIVRLYDAHESPNWKVSAPPSLELDGGGGTVSFHLSAVYDHSRIIAEEARSRHDSINRLCYPYRRGVEKTPTLPSTAETTMDERRHVAVDPAEAVHSPLHIESARIWKMIPRDEDTRPPWRREYDCGTVPWNDVDSPDEYRRSAEHFRVRSDLEVIERSCFDSPYPAEHRVHQQRVDYFESIPVADVIDEAFETVCRWHPVGKLVDNVKWAKLSRKMRFLSNVKNSKHEIDMAFVRHNLDRKLDLKRFHAIFEDIASTQHPSLPAQEAVSKVVWASIVMLPDVKKMMWNEAKRMSIEVEVRRVCAQTRIAARVRARQHLARYLEAKAAAVVIASRVRQYLARLFVTKLLRHLRESEEYKLRTKCARAIQTEWRRYFWRSRFLGHQREMLEDRRRKIAELRARLREKREREQAAIVYRDIVRIEHVFSAVTIYFYDECHLDRANTMVIEVYVPASKETFRFELDEGTIRETLRSAAGSGENLSWDEMLRSEVLCHLSKRLMLRVVRGRPIFLFSRRNLVEQGVLIDKRVIRAEGAMFILSTFRSPHDVVFYTYQPKSREQLRARVTTEKLRSWINESSQSCELTASDLHLIHPRNQDKLVEWLVKRVVVRNHPIHDGMQLLLQYEAEEERITKLVVKVQAQWRRLKSKRTAKDKALGRYEKIFVREYRTFAYRDLETGERQWSKPKLLGEVSLADPVDEWREEVSCDPETGVATRYFVNHATGQSSWFSEEDAARMVQRRFRQKHESDIIGAKIQVNTHRHFFFVVVVPDCSLPSSKLPDIVKAVKFIQEARGKYEQEPTRLANIVNYALLTHCIDLDFVKARVLYGEAMMASPRHPLICRAFGIFLLATRHGPPAETFQRVCRMLNDAAVVDPTVSKFDSAAEIYFRWAVLVNSKNPLVLLNYALLYQCVYKKYDIADKIYRTALSFDPCNTLVFENYELFTSQRYPGGEYECAGPPISVVNRSTILETKTGSEWSKRVDPECPRPGFEVFYYNRFTKETRFEAPDWDKWYKMRRPADQEISGKARQSQLKGAENPRILENTRILDNVIFCFG</sequence>
<evidence type="ECO:0008006" key="4">
    <source>
        <dbReference type="Google" id="ProtNLM"/>
    </source>
</evidence>
<dbReference type="SMART" id="SM00015">
    <property type="entry name" value="IQ"/>
    <property type="match status" value="3"/>
</dbReference>
<accession>K0SMJ1</accession>
<dbReference type="InterPro" id="IPR011990">
    <property type="entry name" value="TPR-like_helical_dom_sf"/>
</dbReference>
<dbReference type="Proteomes" id="UP000266841">
    <property type="component" value="Unassembled WGS sequence"/>
</dbReference>
<reference evidence="2 3" key="1">
    <citation type="journal article" date="2012" name="Genome Biol.">
        <title>Genome and low-iron response of an oceanic diatom adapted to chronic iron limitation.</title>
        <authorList>
            <person name="Lommer M."/>
            <person name="Specht M."/>
            <person name="Roy A.S."/>
            <person name="Kraemer L."/>
            <person name="Andreson R."/>
            <person name="Gutowska M.A."/>
            <person name="Wolf J."/>
            <person name="Bergner S.V."/>
            <person name="Schilhabel M.B."/>
            <person name="Klostermeier U.C."/>
            <person name="Beiko R.G."/>
            <person name="Rosenstiel P."/>
            <person name="Hippler M."/>
            <person name="Laroche J."/>
        </authorList>
    </citation>
    <scope>NUCLEOTIDE SEQUENCE [LARGE SCALE GENOMIC DNA]</scope>
    <source>
        <strain evidence="2 3">CCMP1005</strain>
    </source>
</reference>
<organism evidence="2 3">
    <name type="scientific">Thalassiosira oceanica</name>
    <name type="common">Marine diatom</name>
    <dbReference type="NCBI Taxonomy" id="159749"/>
    <lineage>
        <taxon>Eukaryota</taxon>
        <taxon>Sar</taxon>
        <taxon>Stramenopiles</taxon>
        <taxon>Ochrophyta</taxon>
        <taxon>Bacillariophyta</taxon>
        <taxon>Coscinodiscophyceae</taxon>
        <taxon>Thalassiosirophycidae</taxon>
        <taxon>Thalassiosirales</taxon>
        <taxon>Thalassiosiraceae</taxon>
        <taxon>Thalassiosira</taxon>
    </lineage>
</organism>
<evidence type="ECO:0000313" key="3">
    <source>
        <dbReference type="Proteomes" id="UP000266841"/>
    </source>
</evidence>
<dbReference type="AlphaFoldDB" id="K0SMJ1"/>
<dbReference type="SUPFAM" id="SSF48452">
    <property type="entry name" value="TPR-like"/>
    <property type="match status" value="1"/>
</dbReference>
<keyword evidence="3" id="KW-1185">Reference proteome</keyword>
<dbReference type="InterPro" id="IPR000048">
    <property type="entry name" value="IQ_motif_EF-hand-BS"/>
</dbReference>
<dbReference type="OMA" id="EIYFRWA"/>
<dbReference type="Gene3D" id="1.10.238.10">
    <property type="entry name" value="EF-hand"/>
    <property type="match status" value="1"/>
</dbReference>
<feature type="region of interest" description="Disordered" evidence="1">
    <location>
        <begin position="104"/>
        <end position="139"/>
    </location>
</feature>
<proteinExistence type="predicted"/>
<dbReference type="EMBL" id="AGNL01012952">
    <property type="protein sequence ID" value="EJK67533.1"/>
    <property type="molecule type" value="Genomic_DNA"/>
</dbReference>
<evidence type="ECO:0000256" key="1">
    <source>
        <dbReference type="SAM" id="MobiDB-lite"/>
    </source>
</evidence>